<dbReference type="InterPro" id="IPR038987">
    <property type="entry name" value="MoeA-like"/>
</dbReference>
<keyword evidence="1" id="KW-0460">Magnesium</keyword>
<reference evidence="3 4" key="1">
    <citation type="submission" date="2020-03" db="EMBL/GenBank/DDBJ databases">
        <authorList>
            <person name="Zhu W."/>
        </authorList>
    </citation>
    <scope>NUCLEOTIDE SEQUENCE [LARGE SCALE GENOMIC DNA]</scope>
    <source>
        <strain evidence="3 4">323-1</strain>
    </source>
</reference>
<keyword evidence="1" id="KW-0501">Molybdenum cofactor biosynthesis</keyword>
<sequence>MNIKNEKFMAEIYLQCRSFVKNMPNPRHTEVIPLEQALGRRLAEDVFAQTEYPNIALSAVAGSMLMLKENITNVEHYQTLLHSRPSVDWNVLNWGGNPYKIEAEGEYKLPTDIYMPIGRIANTVISKQQESPWLDASLGTNENLDPLEEIRIGSGLIEVGSDYKANDLILKREEMITASKKALLRQADVKEVTVFKKVRVAIALVDYDLEETNKDIELEYVQDCLSTWGFDYDVFKIKPFKRQIPQGKIVEDAGIATDYPEFKEKIEQLTHDYDYVIACGLEDKQIYGNLGLLASFRTLADHGYPTKNRLVGNRFKMIIGEARSPAIKEDIRLYNEKGIPQVTIGKLYQDFGLIGYIPGRTLDIIVNMHLYIKPTLLSLISVKVKEPEWKVGRLVHDYTLKKNDKFTETIIWAHVLHEDTYELSGPRNAGIYPELTIVDIEKERPDFLKLLNQCNCFIPVRNNETEFKNGDFFFYLEI</sequence>
<keyword evidence="1" id="KW-0808">Transferase</keyword>
<dbReference type="InterPro" id="IPR005110">
    <property type="entry name" value="MoeA_linker/N"/>
</dbReference>
<dbReference type="SUPFAM" id="SSF63882">
    <property type="entry name" value="MoeA N-terminal region -like"/>
    <property type="match status" value="1"/>
</dbReference>
<evidence type="ECO:0000313" key="4">
    <source>
        <dbReference type="Proteomes" id="UP000502297"/>
    </source>
</evidence>
<comment type="similarity">
    <text evidence="1">Belongs to the MoeA family.</text>
</comment>
<proteinExistence type="inferred from homology"/>
<dbReference type="RefSeq" id="WP_166223206.1">
    <property type="nucleotide sequence ID" value="NZ_CP049801.1"/>
</dbReference>
<dbReference type="AlphaFoldDB" id="A0A6G8RV58"/>
<comment type="cofactor">
    <cofactor evidence="1">
        <name>Mg(2+)</name>
        <dbReference type="ChEBI" id="CHEBI:18420"/>
    </cofactor>
</comment>
<evidence type="ECO:0000259" key="2">
    <source>
        <dbReference type="Pfam" id="PF03453"/>
    </source>
</evidence>
<comment type="pathway">
    <text evidence="1">Cofactor biosynthesis; molybdopterin biosynthesis.</text>
</comment>
<dbReference type="PANTHER" id="PTHR10192">
    <property type="entry name" value="MOLYBDOPTERIN BIOSYNTHESIS PROTEIN"/>
    <property type="match status" value="1"/>
</dbReference>
<dbReference type="EMBL" id="CP049801">
    <property type="protein sequence ID" value="QIO05775.1"/>
    <property type="molecule type" value="Genomic_DNA"/>
</dbReference>
<dbReference type="GO" id="GO:0005829">
    <property type="term" value="C:cytosol"/>
    <property type="evidence" value="ECO:0007669"/>
    <property type="project" value="TreeGrafter"/>
</dbReference>
<dbReference type="KEGG" id="asha:G8E00_07345"/>
<gene>
    <name evidence="3" type="ORF">G8E00_07345</name>
</gene>
<dbReference type="GO" id="GO:0046872">
    <property type="term" value="F:metal ion binding"/>
    <property type="evidence" value="ECO:0007669"/>
    <property type="project" value="UniProtKB-UniRule"/>
</dbReference>
<keyword evidence="1" id="KW-0500">Molybdenum</keyword>
<comment type="catalytic activity">
    <reaction evidence="1">
        <text>adenylyl-molybdopterin + molybdate = Mo-molybdopterin + AMP + H(+)</text>
        <dbReference type="Rhea" id="RHEA:35047"/>
        <dbReference type="ChEBI" id="CHEBI:15378"/>
        <dbReference type="ChEBI" id="CHEBI:36264"/>
        <dbReference type="ChEBI" id="CHEBI:62727"/>
        <dbReference type="ChEBI" id="CHEBI:71302"/>
        <dbReference type="ChEBI" id="CHEBI:456215"/>
    </reaction>
</comment>
<dbReference type="Pfam" id="PF03453">
    <property type="entry name" value="MoeA_N"/>
    <property type="match status" value="1"/>
</dbReference>
<dbReference type="Proteomes" id="UP000502297">
    <property type="component" value="Chromosome"/>
</dbReference>
<comment type="function">
    <text evidence="1">Catalyzes the insertion of molybdate into adenylated molybdopterin with the concomitant release of AMP.</text>
</comment>
<accession>A0A6G8RV58</accession>
<dbReference type="GO" id="GO:0061599">
    <property type="term" value="F:molybdopterin molybdotransferase activity"/>
    <property type="evidence" value="ECO:0007669"/>
    <property type="project" value="UniProtKB-UniRule"/>
</dbReference>
<keyword evidence="1" id="KW-0479">Metal-binding</keyword>
<feature type="domain" description="MoeA N-terminal and linker" evidence="2">
    <location>
        <begin position="25"/>
        <end position="185"/>
    </location>
</feature>
<dbReference type="InterPro" id="IPR036135">
    <property type="entry name" value="MoeA_linker/N_sf"/>
</dbReference>
<evidence type="ECO:0000313" key="3">
    <source>
        <dbReference type="EMBL" id="QIO05775.1"/>
    </source>
</evidence>
<keyword evidence="4" id="KW-1185">Reference proteome</keyword>
<protein>
    <recommendedName>
        <fullName evidence="1">Molybdopterin molybdenumtransferase</fullName>
        <ecNumber evidence="1">2.10.1.1</ecNumber>
    </recommendedName>
</protein>
<dbReference type="GO" id="GO:0006777">
    <property type="term" value="P:Mo-molybdopterin cofactor biosynthetic process"/>
    <property type="evidence" value="ECO:0007669"/>
    <property type="project" value="UniProtKB-UniRule"/>
</dbReference>
<name>A0A6G8RV58_9GAMM</name>
<evidence type="ECO:0000256" key="1">
    <source>
        <dbReference type="RuleBase" id="RU365090"/>
    </source>
</evidence>
<organism evidence="3 4">
    <name type="scientific">Acinetobacter shaoyimingii</name>
    <dbReference type="NCBI Taxonomy" id="2715164"/>
    <lineage>
        <taxon>Bacteria</taxon>
        <taxon>Pseudomonadati</taxon>
        <taxon>Pseudomonadota</taxon>
        <taxon>Gammaproteobacteria</taxon>
        <taxon>Moraxellales</taxon>
        <taxon>Moraxellaceae</taxon>
        <taxon>Acinetobacter</taxon>
    </lineage>
</organism>
<dbReference type="EC" id="2.10.1.1" evidence="1"/>
<dbReference type="PANTHER" id="PTHR10192:SF5">
    <property type="entry name" value="GEPHYRIN"/>
    <property type="match status" value="1"/>
</dbReference>